<dbReference type="AlphaFoldDB" id="A0AAV2ICK9"/>
<feature type="domain" description="Immunoglobulin" evidence="1">
    <location>
        <begin position="22"/>
        <end position="122"/>
    </location>
</feature>
<dbReference type="SMART" id="SM00409">
    <property type="entry name" value="IG"/>
    <property type="match status" value="1"/>
</dbReference>
<comment type="caution">
    <text evidence="2">The sequence shown here is derived from an EMBL/GenBank/DDBJ whole genome shotgun (WGS) entry which is preliminary data.</text>
</comment>
<evidence type="ECO:0000313" key="2">
    <source>
        <dbReference type="EMBL" id="CAL1542337.1"/>
    </source>
</evidence>
<proteinExistence type="predicted"/>
<dbReference type="InterPro" id="IPR003599">
    <property type="entry name" value="Ig_sub"/>
</dbReference>
<accession>A0AAV2ICK9</accession>
<evidence type="ECO:0000313" key="3">
    <source>
        <dbReference type="Proteomes" id="UP001497497"/>
    </source>
</evidence>
<dbReference type="Proteomes" id="UP001497497">
    <property type="component" value="Unassembled WGS sequence"/>
</dbReference>
<keyword evidence="3" id="KW-1185">Reference proteome</keyword>
<reference evidence="2 3" key="1">
    <citation type="submission" date="2024-04" db="EMBL/GenBank/DDBJ databases">
        <authorList>
            <consortium name="Genoscope - CEA"/>
            <person name="William W."/>
        </authorList>
    </citation>
    <scope>NUCLEOTIDE SEQUENCE [LARGE SCALE GENOMIC DNA]</scope>
</reference>
<dbReference type="EMBL" id="CAXITT010000481">
    <property type="protein sequence ID" value="CAL1542337.1"/>
    <property type="molecule type" value="Genomic_DNA"/>
</dbReference>
<evidence type="ECO:0000259" key="1">
    <source>
        <dbReference type="SMART" id="SM00409"/>
    </source>
</evidence>
<sequence length="193" mass="21550">MKYVYIFLFNGLAQVFCDNKVLDKSSVHEGESFTISCGHLHVNGPVLNETYLSLYICRKQEDGNCHTACSLSDYALKISCQITVKHARVDHQGEYLCTLTIDRIDDDNEHIKYSGSSTLIVLKEPITPSESTSISTFLVPETSHEIIKTENPKEVTTEERSTATSNFGQIIPSALCLMLISWSQKWQGNLIAG</sequence>
<protein>
    <recommendedName>
        <fullName evidence="1">Immunoglobulin domain-containing protein</fullName>
    </recommendedName>
</protein>
<name>A0AAV2ICK9_LYMST</name>
<gene>
    <name evidence="2" type="ORF">GSLYS_00015931001</name>
</gene>
<organism evidence="2 3">
    <name type="scientific">Lymnaea stagnalis</name>
    <name type="common">Great pond snail</name>
    <name type="synonym">Helix stagnalis</name>
    <dbReference type="NCBI Taxonomy" id="6523"/>
    <lineage>
        <taxon>Eukaryota</taxon>
        <taxon>Metazoa</taxon>
        <taxon>Spiralia</taxon>
        <taxon>Lophotrochozoa</taxon>
        <taxon>Mollusca</taxon>
        <taxon>Gastropoda</taxon>
        <taxon>Heterobranchia</taxon>
        <taxon>Euthyneura</taxon>
        <taxon>Panpulmonata</taxon>
        <taxon>Hygrophila</taxon>
        <taxon>Lymnaeoidea</taxon>
        <taxon>Lymnaeidae</taxon>
        <taxon>Lymnaea</taxon>
    </lineage>
</organism>